<proteinExistence type="predicted"/>
<dbReference type="RefSeq" id="WP_274797012.1">
    <property type="nucleotide sequence ID" value="NZ_CP113527.1"/>
</dbReference>
<dbReference type="EMBL" id="CP113527">
    <property type="protein sequence ID" value="WDV08800.1"/>
    <property type="molecule type" value="Genomic_DNA"/>
</dbReference>
<dbReference type="AlphaFoldDB" id="A0AAJ5UYA8"/>
<protein>
    <submittedName>
        <fullName evidence="1">Uncharacterized protein</fullName>
    </submittedName>
</protein>
<evidence type="ECO:0000313" key="1">
    <source>
        <dbReference type="EMBL" id="WDV08800.1"/>
    </source>
</evidence>
<accession>A0AAJ5UYA8</accession>
<organism evidence="1 2">
    <name type="scientific">Lysinibacillus irui</name>
    <dbReference type="NCBI Taxonomy" id="2998077"/>
    <lineage>
        <taxon>Bacteria</taxon>
        <taxon>Bacillati</taxon>
        <taxon>Bacillota</taxon>
        <taxon>Bacilli</taxon>
        <taxon>Bacillales</taxon>
        <taxon>Bacillaceae</taxon>
        <taxon>Lysinibacillus</taxon>
    </lineage>
</organism>
<dbReference type="KEGG" id="liu:OU989_10115"/>
<dbReference type="Proteomes" id="UP001219585">
    <property type="component" value="Chromosome"/>
</dbReference>
<name>A0AAJ5UYA8_9BACI</name>
<evidence type="ECO:0000313" key="2">
    <source>
        <dbReference type="Proteomes" id="UP001219585"/>
    </source>
</evidence>
<sequence length="160" mass="18342">MKKIIMILSFLIIITVGFLIVKKDQSDSTTDVMKNNNSTTDVLENTEYSAKDILANADFNVEKQTITVHTIDTDKKDIFTRIEIPEETQKKLIQAFQNAKFAKTTIDPIEYDYRITISLNTGYTMYLISDKKSLHIVNNRENYAIVNDSDFFSILVNATK</sequence>
<gene>
    <name evidence="1" type="ORF">OU989_10115</name>
</gene>
<reference evidence="1" key="1">
    <citation type="submission" date="2022-11" db="EMBL/GenBank/DDBJ databases">
        <title>Lysinibacillus irui.</title>
        <authorList>
            <person name="Akintayo S.O."/>
        </authorList>
    </citation>
    <scope>NUCLEOTIDE SEQUENCE</scope>
    <source>
        <strain evidence="1">IRB4-01</strain>
    </source>
</reference>